<dbReference type="InterPro" id="IPR029787">
    <property type="entry name" value="Nucleotide_cyclase"/>
</dbReference>
<dbReference type="InterPro" id="IPR035919">
    <property type="entry name" value="EAL_sf"/>
</dbReference>
<dbReference type="InterPro" id="IPR052155">
    <property type="entry name" value="Biofilm_reg_signaling"/>
</dbReference>
<dbReference type="InterPro" id="IPR000014">
    <property type="entry name" value="PAS"/>
</dbReference>
<dbReference type="Pfam" id="PF00563">
    <property type="entry name" value="EAL"/>
    <property type="match status" value="1"/>
</dbReference>
<dbReference type="PROSITE" id="PS50883">
    <property type="entry name" value="EAL"/>
    <property type="match status" value="1"/>
</dbReference>
<dbReference type="STRING" id="321339.SAMN05444340_104194"/>
<evidence type="ECO:0000259" key="2">
    <source>
        <dbReference type="PROSITE" id="PS50113"/>
    </source>
</evidence>
<protein>
    <submittedName>
        <fullName evidence="5">PAS domain S-box-containing protein/diguanylate cyclase (GGDEF) domain-containing protein</fullName>
    </submittedName>
</protein>
<dbReference type="NCBIfam" id="TIGR00254">
    <property type="entry name" value="GGDEF"/>
    <property type="match status" value="1"/>
</dbReference>
<dbReference type="SMART" id="SM00052">
    <property type="entry name" value="EAL"/>
    <property type="match status" value="1"/>
</dbReference>
<feature type="domain" description="PAC" evidence="2">
    <location>
        <begin position="99"/>
        <end position="152"/>
    </location>
</feature>
<evidence type="ECO:0000313" key="6">
    <source>
        <dbReference type="Proteomes" id="UP000199286"/>
    </source>
</evidence>
<dbReference type="Proteomes" id="UP000199286">
    <property type="component" value="Unassembled WGS sequence"/>
</dbReference>
<dbReference type="SMART" id="SM00091">
    <property type="entry name" value="PAS"/>
    <property type="match status" value="2"/>
</dbReference>
<dbReference type="InterPro" id="IPR001610">
    <property type="entry name" value="PAC"/>
</dbReference>
<dbReference type="PROSITE" id="PS50887">
    <property type="entry name" value="GGDEF"/>
    <property type="match status" value="1"/>
</dbReference>
<dbReference type="CDD" id="cd01949">
    <property type="entry name" value="GGDEF"/>
    <property type="match status" value="1"/>
</dbReference>
<dbReference type="PANTHER" id="PTHR44757:SF2">
    <property type="entry name" value="BIOFILM ARCHITECTURE MAINTENANCE PROTEIN MBAA"/>
    <property type="match status" value="1"/>
</dbReference>
<dbReference type="Gene3D" id="3.20.20.450">
    <property type="entry name" value="EAL domain"/>
    <property type="match status" value="1"/>
</dbReference>
<proteinExistence type="predicted"/>
<name>A0A1H3HXF2_9RHOB</name>
<evidence type="ECO:0000256" key="1">
    <source>
        <dbReference type="SAM" id="MobiDB-lite"/>
    </source>
</evidence>
<keyword evidence="6" id="KW-1185">Reference proteome</keyword>
<organism evidence="5 6">
    <name type="scientific">Citreimonas salinaria</name>
    <dbReference type="NCBI Taxonomy" id="321339"/>
    <lineage>
        <taxon>Bacteria</taxon>
        <taxon>Pseudomonadati</taxon>
        <taxon>Pseudomonadota</taxon>
        <taxon>Alphaproteobacteria</taxon>
        <taxon>Rhodobacterales</taxon>
        <taxon>Roseobacteraceae</taxon>
        <taxon>Citreimonas</taxon>
    </lineage>
</organism>
<dbReference type="SMART" id="SM00086">
    <property type="entry name" value="PAC"/>
    <property type="match status" value="2"/>
</dbReference>
<dbReference type="SUPFAM" id="SSF55785">
    <property type="entry name" value="PYP-like sensor domain (PAS domain)"/>
    <property type="match status" value="2"/>
</dbReference>
<dbReference type="CDD" id="cd00130">
    <property type="entry name" value="PAS"/>
    <property type="match status" value="2"/>
</dbReference>
<dbReference type="SUPFAM" id="SSF141868">
    <property type="entry name" value="EAL domain-like"/>
    <property type="match status" value="1"/>
</dbReference>
<dbReference type="NCBIfam" id="TIGR00229">
    <property type="entry name" value="sensory_box"/>
    <property type="match status" value="1"/>
</dbReference>
<dbReference type="InterPro" id="IPR001633">
    <property type="entry name" value="EAL_dom"/>
</dbReference>
<accession>A0A1H3HXF2</accession>
<dbReference type="OrthoDB" id="9814202at2"/>
<dbReference type="Gene3D" id="3.30.450.20">
    <property type="entry name" value="PAS domain"/>
    <property type="match status" value="2"/>
</dbReference>
<evidence type="ECO:0000259" key="4">
    <source>
        <dbReference type="PROSITE" id="PS50887"/>
    </source>
</evidence>
<evidence type="ECO:0000313" key="5">
    <source>
        <dbReference type="EMBL" id="SDY19528.1"/>
    </source>
</evidence>
<dbReference type="PROSITE" id="PS50113">
    <property type="entry name" value="PAC"/>
    <property type="match status" value="1"/>
</dbReference>
<feature type="region of interest" description="Disordered" evidence="1">
    <location>
        <begin position="1"/>
        <end position="20"/>
    </location>
</feature>
<reference evidence="5 6" key="1">
    <citation type="submission" date="2016-10" db="EMBL/GenBank/DDBJ databases">
        <authorList>
            <person name="de Groot N.N."/>
        </authorList>
    </citation>
    <scope>NUCLEOTIDE SEQUENCE [LARGE SCALE GENOMIC DNA]</scope>
    <source>
        <strain evidence="5 6">DSM 26880</strain>
    </source>
</reference>
<dbReference type="Pfam" id="PF00990">
    <property type="entry name" value="GGDEF"/>
    <property type="match status" value="1"/>
</dbReference>
<dbReference type="InterPro" id="IPR000160">
    <property type="entry name" value="GGDEF_dom"/>
</dbReference>
<dbReference type="PANTHER" id="PTHR44757">
    <property type="entry name" value="DIGUANYLATE CYCLASE DGCP"/>
    <property type="match status" value="1"/>
</dbReference>
<dbReference type="InterPro" id="IPR013655">
    <property type="entry name" value="PAS_fold_3"/>
</dbReference>
<dbReference type="RefSeq" id="WP_089881389.1">
    <property type="nucleotide sequence ID" value="NZ_FNPF01000004.1"/>
</dbReference>
<dbReference type="SUPFAM" id="SSF55073">
    <property type="entry name" value="Nucleotide cyclase"/>
    <property type="match status" value="1"/>
</dbReference>
<feature type="domain" description="GGDEF" evidence="4">
    <location>
        <begin position="315"/>
        <end position="448"/>
    </location>
</feature>
<gene>
    <name evidence="5" type="ORF">SAMN05444340_104194</name>
</gene>
<dbReference type="InterPro" id="IPR043128">
    <property type="entry name" value="Rev_trsase/Diguanyl_cyclase"/>
</dbReference>
<evidence type="ECO:0000259" key="3">
    <source>
        <dbReference type="PROSITE" id="PS50883"/>
    </source>
</evidence>
<dbReference type="AlphaFoldDB" id="A0A1H3HXF2"/>
<dbReference type="SMART" id="SM00267">
    <property type="entry name" value="GGDEF"/>
    <property type="match status" value="1"/>
</dbReference>
<dbReference type="EMBL" id="FNPF01000004">
    <property type="protein sequence ID" value="SDY19528.1"/>
    <property type="molecule type" value="Genomic_DNA"/>
</dbReference>
<dbReference type="InterPro" id="IPR000700">
    <property type="entry name" value="PAS-assoc_C"/>
</dbReference>
<sequence length="717" mass="81070">MKRPDGTELSNVPDDRARQPEGEPFWETAVLSANQAVWDHDFELNRHHLSKTWRDLRGMSADDHIHTNTEAWLKTVHEHDVAHIVEEWQRIDSGETDVINYKFRQRHKDGHWVWFLSRGRVVRRNAEGLPVRIVGTDTDITDIKTVELESQRMAQRLDVAMGAAGMGRWELNVETGQAYWDDRMLQMLAIKDGIHNRPGDDWLQFVHPDDRAEIYPYLSDCVAKRQDIARDYRVLTAERETIHIRARAKYVDDLGSGPHYYGVNFDITRDKLQAEELERARALLEHESRHDALTGLANRRKLDEVYLENARHNSGAVAVLHFDIDHFKQINDTLGHNAGDATLRHAADVLMRKAPDKALVSRVGGDEFVVLLFDAPDDQALQLVAEDFILEMSRPFHYGAQKCSIGTSIGIARCASPRDFDENLFINADLALYEAKKAGRGRYRFYSSSMKEEARRRKRSFDALTAGVEKGEITCHYQPQFDAVTLEVSGLEALVRWESEKFGLMMPQEFLPVAEDMGILPEFDDLVLRRALHDIRTWHNAGLHVPPVSVNVSATRLKDPMLGEQLGTLDLPPGILSFELLESTFLDARNEVIEKNLAAINALGISIEIDDFGSGHASIASLLEIAPARLKIDRALIRPIVDSERQRELVRTIIGIGHMLGIRVVAEGVETDPHIQILQEMNCCFLQGFGLARPMDSANVAHFLSRAAPSARAGREA</sequence>
<dbReference type="CDD" id="cd01948">
    <property type="entry name" value="EAL"/>
    <property type="match status" value="1"/>
</dbReference>
<feature type="domain" description="EAL" evidence="3">
    <location>
        <begin position="457"/>
        <end position="708"/>
    </location>
</feature>
<dbReference type="Pfam" id="PF08447">
    <property type="entry name" value="PAS_3"/>
    <property type="match status" value="2"/>
</dbReference>
<dbReference type="Gene3D" id="3.30.70.270">
    <property type="match status" value="1"/>
</dbReference>
<dbReference type="InterPro" id="IPR035965">
    <property type="entry name" value="PAS-like_dom_sf"/>
</dbReference>